<sequence length="548" mass="62278">MPLMNDMTKFVEMRCKSSRFQLLNMPIHIGLTSETFVVMVAKGVGSPQPLRTLQLSKDGSVNSSKGKSNPRIKRVAMNEEGCTHYGNKKHTQDTYFTLYGYPEWWLDLKAKKSKEIAGNLGRVIAVIAKPQLSLISLVDHNNESINSRSLVDSGVVDHMTYCSNDFTNSTTPRQTHVTNANGYHIQFQDWHNILTKEIIRRGTKRKGIYHVDDFNSSKINIVQHIDGQKQKLLQLCHCCLGHPSYGYMKHLLQHLFSNVGQFELQCETCILSRSHCLIPIKSDILFFIHIDVWVHPLSPPYHELDDLTMEESLLTTSFMLTSKLLDSSMKLHAFILHNKTKHILEKDRALLIGSHAPNKYWEDSVSTTVHLINRLPTKALNFSISLQALVTSSFLLKFLVAYGISEDSPIEIIGHGKATRETTNTRIATQAETDLVQFDEAKHDEAMIATLLSNVPDDNSPKVVHEVRSLKSSLDENSYIGYKLPFKHNSGKLPNRYSPKIEKACSKYLIANYMSSCDVLTRLQQALLDFNWSHAIQEEMRALEKNNR</sequence>
<evidence type="ECO:0000259" key="1">
    <source>
        <dbReference type="Pfam" id="PF13976"/>
    </source>
</evidence>
<dbReference type="EMBL" id="QJKJ01010810">
    <property type="protein sequence ID" value="RDX72664.1"/>
    <property type="molecule type" value="Genomic_DNA"/>
</dbReference>
<dbReference type="OrthoDB" id="1745136at2759"/>
<accession>A0A371F343</accession>
<dbReference type="Pfam" id="PF13976">
    <property type="entry name" value="gag_pre-integrs"/>
    <property type="match status" value="1"/>
</dbReference>
<name>A0A371F343_MUCPR</name>
<evidence type="ECO:0000313" key="3">
    <source>
        <dbReference type="Proteomes" id="UP000257109"/>
    </source>
</evidence>
<feature type="non-terminal residue" evidence="2">
    <location>
        <position position="1"/>
    </location>
</feature>
<evidence type="ECO:0000313" key="2">
    <source>
        <dbReference type="EMBL" id="RDX72664.1"/>
    </source>
</evidence>
<proteinExistence type="predicted"/>
<dbReference type="AlphaFoldDB" id="A0A371F343"/>
<keyword evidence="3" id="KW-1185">Reference proteome</keyword>
<gene>
    <name evidence="2" type="ORF">CR513_47815</name>
</gene>
<reference evidence="2" key="1">
    <citation type="submission" date="2018-05" db="EMBL/GenBank/DDBJ databases">
        <title>Draft genome of Mucuna pruriens seed.</title>
        <authorList>
            <person name="Nnadi N.E."/>
            <person name="Vos R."/>
            <person name="Hasami M.H."/>
            <person name="Devisetty U.K."/>
            <person name="Aguiy J.C."/>
        </authorList>
    </citation>
    <scope>NUCLEOTIDE SEQUENCE [LARGE SCALE GENOMIC DNA]</scope>
    <source>
        <strain evidence="2">JCA_2017</strain>
    </source>
</reference>
<comment type="caution">
    <text evidence="2">The sequence shown here is derived from an EMBL/GenBank/DDBJ whole genome shotgun (WGS) entry which is preliminary data.</text>
</comment>
<dbReference type="InterPro" id="IPR025724">
    <property type="entry name" value="GAG-pre-integrase_dom"/>
</dbReference>
<protein>
    <recommendedName>
        <fullName evidence="1">GAG-pre-integrase domain-containing protein</fullName>
    </recommendedName>
</protein>
<dbReference type="Proteomes" id="UP000257109">
    <property type="component" value="Unassembled WGS sequence"/>
</dbReference>
<feature type="domain" description="GAG-pre-integrase" evidence="1">
    <location>
        <begin position="209"/>
        <end position="273"/>
    </location>
</feature>
<organism evidence="2 3">
    <name type="scientific">Mucuna pruriens</name>
    <name type="common">Velvet bean</name>
    <name type="synonym">Dolichos pruriens</name>
    <dbReference type="NCBI Taxonomy" id="157652"/>
    <lineage>
        <taxon>Eukaryota</taxon>
        <taxon>Viridiplantae</taxon>
        <taxon>Streptophyta</taxon>
        <taxon>Embryophyta</taxon>
        <taxon>Tracheophyta</taxon>
        <taxon>Spermatophyta</taxon>
        <taxon>Magnoliopsida</taxon>
        <taxon>eudicotyledons</taxon>
        <taxon>Gunneridae</taxon>
        <taxon>Pentapetalae</taxon>
        <taxon>rosids</taxon>
        <taxon>fabids</taxon>
        <taxon>Fabales</taxon>
        <taxon>Fabaceae</taxon>
        <taxon>Papilionoideae</taxon>
        <taxon>50 kb inversion clade</taxon>
        <taxon>NPAAA clade</taxon>
        <taxon>indigoferoid/millettioid clade</taxon>
        <taxon>Phaseoleae</taxon>
        <taxon>Mucuna</taxon>
    </lineage>
</organism>